<dbReference type="InterPro" id="IPR019106">
    <property type="entry name" value="T4SS_TrbC"/>
</dbReference>
<keyword evidence="2" id="KW-0614">Plasmid</keyword>
<accession>A0A098GA71</accession>
<dbReference type="OrthoDB" id="6854459at2"/>
<dbReference type="AlphaFoldDB" id="A0A098GA71"/>
<evidence type="ECO:0000256" key="1">
    <source>
        <dbReference type="SAM" id="SignalP"/>
    </source>
</evidence>
<dbReference type="Pfam" id="PF09673">
    <property type="entry name" value="TrbC_Ftype"/>
    <property type="match status" value="1"/>
</dbReference>
<protein>
    <submittedName>
        <fullName evidence="2">Putative type-F conjugative transfer system pilin assembly protein TrbC</fullName>
    </submittedName>
</protein>
<evidence type="ECO:0000313" key="3">
    <source>
        <dbReference type="Proteomes" id="UP000032430"/>
    </source>
</evidence>
<proteinExistence type="predicted"/>
<dbReference type="EMBL" id="LN614828">
    <property type="protein sequence ID" value="CEG59333.1"/>
    <property type="molecule type" value="Genomic_DNA"/>
</dbReference>
<sequence>MNAFGVFLSSLFLATASHANVNDFINEASVTGKALHDSVSQDTLAHWNVTSNQSYAQNKTLIDQIIERSRQGAPVAQKGQTVDGAVLFVSFSMPESLLFSLSNEAAAYKIPVVINGLIEGDFKKTIRVFSKLHAKAKESKWAFNGVSIDPLWFEQFHITAVPALVVSKRPSSCGQQIICPEQTYDVVYGNASIKNSLQLIAQKGDSANEVAQALLENTHV</sequence>
<gene>
    <name evidence="2" type="ORF">LFA_pA0237</name>
</gene>
<name>A0A098GA71_9GAMM</name>
<geneLocation type="plasmid" evidence="3">
    <name>LLAP10_pA</name>
</geneLocation>
<evidence type="ECO:0000313" key="2">
    <source>
        <dbReference type="EMBL" id="CEG59333.1"/>
    </source>
</evidence>
<dbReference type="KEGG" id="lfa:LFA_pA0237"/>
<dbReference type="HOGENOM" id="CLU_1254638_0_0_6"/>
<organism evidence="2 3">
    <name type="scientific">Legionella fallonii LLAP-10</name>
    <dbReference type="NCBI Taxonomy" id="1212491"/>
    <lineage>
        <taxon>Bacteria</taxon>
        <taxon>Pseudomonadati</taxon>
        <taxon>Pseudomonadota</taxon>
        <taxon>Gammaproteobacteria</taxon>
        <taxon>Legionellales</taxon>
        <taxon>Legionellaceae</taxon>
        <taxon>Legionella</taxon>
    </lineage>
</organism>
<dbReference type="Proteomes" id="UP000032430">
    <property type="component" value="Plasmid II"/>
</dbReference>
<dbReference type="RefSeq" id="WP_045097906.1">
    <property type="nucleotide sequence ID" value="NZ_LN614828.1"/>
</dbReference>
<reference evidence="3" key="1">
    <citation type="submission" date="2014-09" db="EMBL/GenBank/DDBJ databases">
        <authorList>
            <person name="Gomez-Valero L."/>
        </authorList>
    </citation>
    <scope>NUCLEOTIDE SEQUENCE [LARGE SCALE GENOMIC DNA]</scope>
    <source>
        <strain evidence="3">ATCC700992</strain>
        <plasmid evidence="3">LLAP10_pA</plasmid>
    </source>
</reference>
<keyword evidence="1" id="KW-0732">Signal</keyword>
<feature type="chain" id="PRO_5001942878" evidence="1">
    <location>
        <begin position="20"/>
        <end position="220"/>
    </location>
</feature>
<dbReference type="NCBIfam" id="TIGR02742">
    <property type="entry name" value="TrbC_Ftype"/>
    <property type="match status" value="1"/>
</dbReference>
<dbReference type="InterPro" id="IPR014113">
    <property type="entry name" value="T4SS_TrbC_subgr"/>
</dbReference>
<feature type="signal peptide" evidence="1">
    <location>
        <begin position="1"/>
        <end position="19"/>
    </location>
</feature>
<keyword evidence="3" id="KW-1185">Reference proteome</keyword>